<dbReference type="EMBL" id="CP001690">
    <property type="protein sequence ID" value="ADQ67939.1"/>
    <property type="molecule type" value="Genomic_DNA"/>
</dbReference>
<dbReference type="InterPro" id="IPR055737">
    <property type="entry name" value="DUF7313"/>
</dbReference>
<organism evidence="3 4">
    <name type="scientific">Halogeometricum borinquense (strain ATCC 700274 / DSM 11551 / JCM 10706 / KCTC 4070 / PR3)</name>
    <dbReference type="NCBI Taxonomy" id="469382"/>
    <lineage>
        <taxon>Archaea</taxon>
        <taxon>Methanobacteriati</taxon>
        <taxon>Methanobacteriota</taxon>
        <taxon>Stenosarchaea group</taxon>
        <taxon>Halobacteria</taxon>
        <taxon>Halobacteriales</taxon>
        <taxon>Haloferacaceae</taxon>
        <taxon>Halogeometricum</taxon>
    </lineage>
</organism>
<dbReference type="HOGENOM" id="CLU_1782471_0_0_2"/>
<proteinExistence type="predicted"/>
<keyword evidence="1" id="KW-0812">Transmembrane</keyword>
<sequence>MSMQPLQFLVPLDALEAVGPVLKYVILGLVLANMLTRVLAHRTHVRQAKEGDGDESLSRYLPHTVTTLLLVLASFAFMILEPHGGMVLSVLVLGVFLADFFEFESRCVEARSKSLELERPKSAVVGSVLVLMYAAYQSLFFLIADYWNAII</sequence>
<feature type="transmembrane region" description="Helical" evidence="1">
    <location>
        <begin position="123"/>
        <end position="144"/>
    </location>
</feature>
<dbReference type="Pfam" id="PF23995">
    <property type="entry name" value="DUF7313"/>
    <property type="match status" value="1"/>
</dbReference>
<dbReference type="STRING" id="469382.Hbor_23800"/>
<name>E4NR98_HALBP</name>
<feature type="transmembrane region" description="Helical" evidence="1">
    <location>
        <begin position="60"/>
        <end position="80"/>
    </location>
</feature>
<evidence type="ECO:0000313" key="3">
    <source>
        <dbReference type="EMBL" id="ADQ67939.1"/>
    </source>
</evidence>
<feature type="transmembrane region" description="Helical" evidence="1">
    <location>
        <begin position="20"/>
        <end position="40"/>
    </location>
</feature>
<accession>E4NR98</accession>
<dbReference type="AlphaFoldDB" id="E4NR98"/>
<evidence type="ECO:0000313" key="4">
    <source>
        <dbReference type="Proteomes" id="UP000006663"/>
    </source>
</evidence>
<keyword evidence="1" id="KW-0472">Membrane</keyword>
<feature type="domain" description="DUF7313" evidence="2">
    <location>
        <begin position="4"/>
        <end position="151"/>
    </location>
</feature>
<dbReference type="KEGG" id="hbo:Hbor_23800"/>
<feature type="transmembrane region" description="Helical" evidence="1">
    <location>
        <begin position="86"/>
        <end position="103"/>
    </location>
</feature>
<dbReference type="Proteomes" id="UP000006663">
    <property type="component" value="Chromosome"/>
</dbReference>
<keyword evidence="1" id="KW-1133">Transmembrane helix</keyword>
<dbReference type="eggNOG" id="arCOG04591">
    <property type="taxonomic scope" value="Archaea"/>
</dbReference>
<gene>
    <name evidence="3" type="ordered locus">Hbor_23800</name>
</gene>
<evidence type="ECO:0000256" key="1">
    <source>
        <dbReference type="SAM" id="Phobius"/>
    </source>
</evidence>
<keyword evidence="4" id="KW-1185">Reference proteome</keyword>
<reference evidence="3 4" key="1">
    <citation type="journal article" date="2009" name="Stand. Genomic Sci.">
        <title>Complete genome sequence of Halogeometricum borinquense type strain (PR3).</title>
        <authorList>
            <person name="Malfatti S."/>
            <person name="Tindall B.J."/>
            <person name="Schneider S."/>
            <person name="Fahnrich R."/>
            <person name="Lapidus A."/>
            <person name="Labuttii K."/>
            <person name="Copeland A."/>
            <person name="Glavina Del Rio T."/>
            <person name="Nolan M."/>
            <person name="Chen F."/>
            <person name="Lucas S."/>
            <person name="Tice H."/>
            <person name="Cheng J.F."/>
            <person name="Bruce D."/>
            <person name="Goodwin L."/>
            <person name="Pitluck S."/>
            <person name="Anderson I."/>
            <person name="Pati A."/>
            <person name="Ivanova N."/>
            <person name="Mavromatis K."/>
            <person name="Chen A."/>
            <person name="Palaniappan K."/>
            <person name="D'haeseleer P."/>
            <person name="Goker M."/>
            <person name="Bristow J."/>
            <person name="Eisen J.A."/>
            <person name="Markowitz V."/>
            <person name="Hugenholtz P."/>
            <person name="Kyrpides N.C."/>
            <person name="Klenk H.P."/>
            <person name="Chain P."/>
        </authorList>
    </citation>
    <scope>NUCLEOTIDE SEQUENCE [LARGE SCALE GENOMIC DNA]</scope>
    <source>
        <strain evidence="4">ATCC 700274 / DSM 11551 / JCM 10706 / KCTC 4070 / PR3</strain>
    </source>
</reference>
<protein>
    <recommendedName>
        <fullName evidence="2">DUF7313 domain-containing protein</fullName>
    </recommendedName>
</protein>
<evidence type="ECO:0000259" key="2">
    <source>
        <dbReference type="Pfam" id="PF23995"/>
    </source>
</evidence>